<evidence type="ECO:0000313" key="4">
    <source>
        <dbReference type="Proteomes" id="UP001264980"/>
    </source>
</evidence>
<gene>
    <name evidence="3" type="ORF">J2W84_001969</name>
</gene>
<organism evidence="3 4">
    <name type="scientific">Dyadobacter fermentans</name>
    <dbReference type="NCBI Taxonomy" id="94254"/>
    <lineage>
        <taxon>Bacteria</taxon>
        <taxon>Pseudomonadati</taxon>
        <taxon>Bacteroidota</taxon>
        <taxon>Cytophagia</taxon>
        <taxon>Cytophagales</taxon>
        <taxon>Spirosomataceae</taxon>
        <taxon>Dyadobacter</taxon>
    </lineage>
</organism>
<dbReference type="InterPro" id="IPR052173">
    <property type="entry name" value="Beta-lactam_resp_regulator"/>
</dbReference>
<keyword evidence="1" id="KW-0472">Membrane</keyword>
<dbReference type="RefSeq" id="WP_309982214.1">
    <property type="nucleotide sequence ID" value="NZ_JAVDTI010000002.1"/>
</dbReference>
<keyword evidence="1" id="KW-1133">Transmembrane helix</keyword>
<feature type="domain" description="POTRA" evidence="2">
    <location>
        <begin position="325"/>
        <end position="406"/>
    </location>
</feature>
<comment type="caution">
    <text evidence="3">The sequence shown here is derived from an EMBL/GenBank/DDBJ whole genome shotgun (WGS) entry which is preliminary data.</text>
</comment>
<dbReference type="PANTHER" id="PTHR34978">
    <property type="entry name" value="POSSIBLE SENSOR-TRANSDUCER PROTEIN BLAR"/>
    <property type="match status" value="1"/>
</dbReference>
<keyword evidence="1" id="KW-0812">Transmembrane</keyword>
<sequence>MTLHNPAFFAWLLAASLSLVILWIVFTCFFRKWTFFALNRWILIGGTCLCLSLPLLSPYVTRTLFASESVVPNFPLIMSSLPALQADADQSVETAAAPTARLGSPWLWATLLYGAGVALMAARSWRAIAQLKKVRSAARLLSSGSIANVWVQNQLPTFSFGRNIFLSTHALSLPPGQLASVQRHEEAHVLQKHSIDNIFFEVVAAVFWFNPFVRKLARHLRDVHEFLADLSAAGKHTHITEYQELLVAMATGTPGYRVGHSFSDSQFYRRIVMLNKPKTKAMESVKLFLLVPACAAAIFISACVDTDRNVPGNPQGIVAGSNSGPVISKITWTGNKVHSSAELDGLLGVKVGDRYDRKMFGEMLSRGTQNNSVLSLYMNDGYLFFYTDVDEKLIGEKVELTVKVYEQDQAWIRNVIVTEKGGGNTFSRHVRPFLDVKKGQLFNRSLLITSQEKVAKSGFVNPDSVMINPYPVSKTSANASQYVDIEFVVQKP</sequence>
<dbReference type="InterPro" id="IPR010827">
    <property type="entry name" value="BamA/TamA_POTRA"/>
</dbReference>
<dbReference type="Proteomes" id="UP001264980">
    <property type="component" value="Unassembled WGS sequence"/>
</dbReference>
<accession>A0ABU1QV11</accession>
<reference evidence="3 4" key="1">
    <citation type="submission" date="2023-07" db="EMBL/GenBank/DDBJ databases">
        <title>Sorghum-associated microbial communities from plants grown in Nebraska, USA.</title>
        <authorList>
            <person name="Schachtman D."/>
        </authorList>
    </citation>
    <scope>NUCLEOTIDE SEQUENCE [LARGE SCALE GENOMIC DNA]</scope>
    <source>
        <strain evidence="3 4">BE57</strain>
    </source>
</reference>
<protein>
    <recommendedName>
        <fullName evidence="2">POTRA domain-containing protein</fullName>
    </recommendedName>
</protein>
<evidence type="ECO:0000313" key="3">
    <source>
        <dbReference type="EMBL" id="MDR6804923.1"/>
    </source>
</evidence>
<feature type="transmembrane region" description="Helical" evidence="1">
    <location>
        <begin position="41"/>
        <end position="60"/>
    </location>
</feature>
<keyword evidence="4" id="KW-1185">Reference proteome</keyword>
<feature type="transmembrane region" description="Helical" evidence="1">
    <location>
        <begin position="106"/>
        <end position="125"/>
    </location>
</feature>
<dbReference type="PANTHER" id="PTHR34978:SF3">
    <property type="entry name" value="SLR0241 PROTEIN"/>
    <property type="match status" value="1"/>
</dbReference>
<dbReference type="EMBL" id="JAVDTI010000002">
    <property type="protein sequence ID" value="MDR6804923.1"/>
    <property type="molecule type" value="Genomic_DNA"/>
</dbReference>
<dbReference type="Pfam" id="PF07244">
    <property type="entry name" value="POTRA"/>
    <property type="match status" value="1"/>
</dbReference>
<name>A0ABU1QV11_9BACT</name>
<evidence type="ECO:0000256" key="1">
    <source>
        <dbReference type="SAM" id="Phobius"/>
    </source>
</evidence>
<dbReference type="Gene3D" id="3.10.20.310">
    <property type="entry name" value="membrane protein fhac"/>
    <property type="match status" value="1"/>
</dbReference>
<dbReference type="CDD" id="cd07341">
    <property type="entry name" value="M56_BlaR1_MecR1_like"/>
    <property type="match status" value="1"/>
</dbReference>
<evidence type="ECO:0000259" key="2">
    <source>
        <dbReference type="Pfam" id="PF07244"/>
    </source>
</evidence>
<proteinExistence type="predicted"/>
<feature type="transmembrane region" description="Helical" evidence="1">
    <location>
        <begin position="285"/>
        <end position="302"/>
    </location>
</feature>
<feature type="transmembrane region" description="Helical" evidence="1">
    <location>
        <begin position="6"/>
        <end position="29"/>
    </location>
</feature>